<dbReference type="AlphaFoldDB" id="Q10RY9"/>
<feature type="region of interest" description="Disordered" evidence="2">
    <location>
        <begin position="296"/>
        <end position="426"/>
    </location>
</feature>
<dbReference type="InterPro" id="IPR007321">
    <property type="entry name" value="Transposase_28"/>
</dbReference>
<feature type="compositionally biased region" description="Polar residues" evidence="2">
    <location>
        <begin position="320"/>
        <end position="331"/>
    </location>
</feature>
<accession>Q10RY9</accession>
<reference evidence="4" key="1">
    <citation type="journal article" date="2005" name="Genome Res.">
        <title>Sequence, annotation, and analysis of synteny between rice chromosome 3 and diverged grass species.</title>
        <authorList>
            <consortium name="Rice Chromosome 3 Sequencing Consortium"/>
            <person name="Buell C.R."/>
            <person name="Yuan Q."/>
            <person name="Ouyang S."/>
            <person name="Liu J."/>
            <person name="Zhu W."/>
            <person name="Wang A."/>
            <person name="Maiti R."/>
            <person name="Haas B."/>
            <person name="Wortman J."/>
            <person name="Pertea M."/>
            <person name="Jones K.M."/>
            <person name="Kim M."/>
            <person name="Overton L."/>
            <person name="Tsitrin T."/>
            <person name="Fadrosh D."/>
            <person name="Bera J."/>
            <person name="Weaver B."/>
            <person name="Jin S."/>
            <person name="Johri S."/>
            <person name="Reardon M."/>
            <person name="Webb K."/>
            <person name="Hill J."/>
            <person name="Moffat K."/>
            <person name="Tallon L."/>
            <person name="Van Aken S."/>
            <person name="Lewis M."/>
            <person name="Utterback T."/>
            <person name="Feldblyum T."/>
            <person name="Zismann V."/>
            <person name="Iobst S."/>
            <person name="Hsiao J."/>
            <person name="de Vazeille A.R."/>
            <person name="Salzberg S.L."/>
            <person name="White O."/>
            <person name="Fraser C."/>
            <person name="Yu Y."/>
            <person name="Kim H."/>
            <person name="Rambo T."/>
            <person name="Currie J."/>
            <person name="Collura K."/>
            <person name="Kernodle-Thompson S."/>
            <person name="Wei F."/>
            <person name="Kudrna K."/>
            <person name="Ammiraju J.S."/>
            <person name="Luo M."/>
            <person name="Goicoechea J.L."/>
            <person name="Wing R.A."/>
            <person name="Henry D."/>
            <person name="Oates R."/>
            <person name="Palmer M."/>
            <person name="Pries G."/>
            <person name="Saski C."/>
            <person name="Simmons J."/>
            <person name="Soderlund C."/>
            <person name="Nelson W."/>
            <person name="de la Bastide M."/>
            <person name="Spiegel L."/>
            <person name="Nascimento L."/>
            <person name="Huang E."/>
            <person name="Preston R."/>
            <person name="Zutavern T."/>
            <person name="Palmer L."/>
            <person name="O'Shaughnessy A."/>
            <person name="Dike S."/>
            <person name="McCombie W.R."/>
            <person name="Minx P."/>
            <person name="Cordum H."/>
            <person name="Wilson R."/>
            <person name="Jin W."/>
            <person name="Lee H.R."/>
            <person name="Jiang J."/>
            <person name="Jackson S."/>
        </authorList>
    </citation>
    <scope>NUCLEOTIDE SEQUENCE [LARGE SCALE GENOMIC DNA]</scope>
</reference>
<feature type="compositionally biased region" description="Basic and acidic residues" evidence="2">
    <location>
        <begin position="307"/>
        <end position="319"/>
    </location>
</feature>
<evidence type="ECO:0000256" key="2">
    <source>
        <dbReference type="SAM" id="MobiDB-lite"/>
    </source>
</evidence>
<dbReference type="EMBL" id="DP000009">
    <property type="protein sequence ID" value="ABF93907.1"/>
    <property type="molecule type" value="Genomic_DNA"/>
</dbReference>
<organism evidence="4">
    <name type="scientific">Oryza sativa subsp. japonica</name>
    <name type="common">Rice</name>
    <dbReference type="NCBI Taxonomy" id="39947"/>
    <lineage>
        <taxon>Eukaryota</taxon>
        <taxon>Viridiplantae</taxon>
        <taxon>Streptophyta</taxon>
        <taxon>Embryophyta</taxon>
        <taxon>Tracheophyta</taxon>
        <taxon>Spermatophyta</taxon>
        <taxon>Magnoliopsida</taxon>
        <taxon>Liliopsida</taxon>
        <taxon>Poales</taxon>
        <taxon>Poaceae</taxon>
        <taxon>BOP clade</taxon>
        <taxon>Oryzoideae</taxon>
        <taxon>Oryzeae</taxon>
        <taxon>Oryzinae</taxon>
        <taxon>Oryza</taxon>
        <taxon>Oryza sativa</taxon>
    </lineage>
</organism>
<evidence type="ECO:0000256" key="1">
    <source>
        <dbReference type="SAM" id="Coils"/>
    </source>
</evidence>
<dbReference type="PANTHER" id="PTHR33026">
    <property type="entry name" value="OS06G0360600 PROTEIN"/>
    <property type="match status" value="1"/>
</dbReference>
<dbReference type="Pfam" id="PF04195">
    <property type="entry name" value="Transposase_28"/>
    <property type="match status" value="1"/>
</dbReference>
<proteinExistence type="predicted"/>
<evidence type="ECO:0000313" key="4">
    <source>
        <dbReference type="EMBL" id="ABF93907.1"/>
    </source>
</evidence>
<feature type="compositionally biased region" description="Basic and acidic residues" evidence="2">
    <location>
        <begin position="397"/>
        <end position="409"/>
    </location>
</feature>
<feature type="compositionally biased region" description="Polar residues" evidence="2">
    <location>
        <begin position="371"/>
        <end position="380"/>
    </location>
</feature>
<reference evidence="4" key="2">
    <citation type="submission" date="2006-06" db="EMBL/GenBank/DDBJ databases">
        <authorList>
            <person name="Buell R."/>
            <person name="Wing R.A."/>
            <person name="McCombie W.A."/>
            <person name="Ouyang S."/>
        </authorList>
    </citation>
    <scope>NUCLEOTIDE SEQUENCE</scope>
</reference>
<dbReference type="PANTHER" id="PTHR33026:SF7">
    <property type="entry name" value="OS03G0100275 PROTEIN"/>
    <property type="match status" value="1"/>
</dbReference>
<name>Q10RY9_ORYSJ</name>
<feature type="compositionally biased region" description="Basic and acidic residues" evidence="2">
    <location>
        <begin position="252"/>
        <end position="270"/>
    </location>
</feature>
<sequence>MAEERESFESQWAPSDVTEDNLKEMVAHGVLPAKEIIGWRPAFGEAFPTPDTHKIVVFAHFFYGGFFLPTSRFFRGILIFYGISLHHLNPNSIVYIANFIHACEAFLGIRPHFALFRHIFFLKPQPNKSKPCVVGGAVYRDTWNSLPMGDEAAQAVELMERMIKLKEQGLQGEQITRHFIKCRLAPIKERSRTAFKFDGKHDPNREDPDSLDFKVMKERMYKIFSNAIVVSYSQLLPVVPFNAFNPPPPEAWRSRDNQETTKTGYSKEENIQSPCAKDQEVSLALTISLALTHTHCGNNTDNQICRKPSDIDPSGKDSDPTNMDTSSSKETGPTAEDHPNDNQPATDNVESGDQPPTGNQSVEAEAGINQEPPTGNQSDAGPSRKIPEVEAQTNSPPRKDAGHDSEARSPVKTQESTRPRPRIITGPIIGDEEEILRIQAAEDSRPPILVKWWDDNMQPQGIVINKQKEDEELCLLKEALGQATRIVNRIHLRNEAKMATLERLVLHLGTLEATRNQLRETKELARKSEHDLRDRIAELQESNFELSGSSKVQAAKISQLEKQIRTLEDDKEGLGFKGDRKIKSQTQFDVLVDKINKLEGARDKVANAATPLIQAMFFNNAGSSTLDATEIFDKLRVAPDTYFKNIREAGSMGASLALAMTKSLYPMVDMDAIDGFADGTSEEAALDLIRDTQKAADKIAADVVERFQDVDLRPTGSDKSDDEKTDTD</sequence>
<feature type="coiled-coil region" evidence="1">
    <location>
        <begin position="511"/>
        <end position="577"/>
    </location>
</feature>
<feature type="compositionally biased region" description="Polar residues" evidence="2">
    <location>
        <begin position="341"/>
        <end position="362"/>
    </location>
</feature>
<keyword evidence="1" id="KW-0175">Coiled coil</keyword>
<protein>
    <submittedName>
        <fullName evidence="4">Retrotransposon protein, putative, unclassified</fullName>
    </submittedName>
</protein>
<gene>
    <name evidence="4" type="ordered locus">LOC_Os03g04790</name>
</gene>
<feature type="region of interest" description="Disordered" evidence="2">
    <location>
        <begin position="246"/>
        <end position="275"/>
    </location>
</feature>
<feature type="domain" description="Transposase (putative) gypsy type" evidence="3">
    <location>
        <begin position="56"/>
        <end position="123"/>
    </location>
</feature>
<evidence type="ECO:0000259" key="3">
    <source>
        <dbReference type="Pfam" id="PF04195"/>
    </source>
</evidence>